<dbReference type="Gene3D" id="3.40.640.10">
    <property type="entry name" value="Type I PLP-dependent aspartate aminotransferase-like (Major domain)"/>
    <property type="match status" value="1"/>
</dbReference>
<evidence type="ECO:0000259" key="2">
    <source>
        <dbReference type="Pfam" id="PF00266"/>
    </source>
</evidence>
<gene>
    <name evidence="3" type="ORF">BST85_10555</name>
</gene>
<keyword evidence="4" id="KW-1185">Reference proteome</keyword>
<evidence type="ECO:0000313" key="3">
    <source>
        <dbReference type="EMBL" id="PQB05276.1"/>
    </source>
</evidence>
<dbReference type="RefSeq" id="WP_104813991.1">
    <property type="nucleotide sequence ID" value="NZ_MQUB01000001.1"/>
</dbReference>
<accession>A0A2S7KRN3</accession>
<dbReference type="AlphaFoldDB" id="A0A2S7KRN3"/>
<protein>
    <submittedName>
        <fullName evidence="3">Aminotransferase class V</fullName>
    </submittedName>
</protein>
<dbReference type="GO" id="GO:0008483">
    <property type="term" value="F:transaminase activity"/>
    <property type="evidence" value="ECO:0007669"/>
    <property type="project" value="UniProtKB-KW"/>
</dbReference>
<keyword evidence="3" id="KW-0032">Aminotransferase</keyword>
<dbReference type="SUPFAM" id="SSF53383">
    <property type="entry name" value="PLP-dependent transferases"/>
    <property type="match status" value="1"/>
</dbReference>
<keyword evidence="1" id="KW-0663">Pyridoxal phosphate</keyword>
<evidence type="ECO:0000256" key="1">
    <source>
        <dbReference type="ARBA" id="ARBA00022898"/>
    </source>
</evidence>
<sequence>MMKCQADLFDLPGDEVYLNGAYMSPQLRSVTQVGAQQLSRKGSPSGISIDDFFQPKKELRTLFNELIHGEDESNVAIIPSVSYAMANVAANIDFKEGDEIVLLHEQFPSNYYTWENLVRSKEVKLVIVPDPKIEKGRGERWNQQLLAAINANTKVVAVPQVHWADGTLFDLAAIRKRADEFGAYLIVDGTQSVGAYPFSVEEIRPDALICAGYKWLMGPYSIGLAYFGPRFHQGKPIEDNWMNHQGSEDFARLVHYNPELKKGGVRYDVGESSNFILVPMLIRALKQLLEWTPEAIQDYTHRITSDALEALNQLDVFVEEVSFRSSHLFGIYLPQHMAMETVREQLKIAGIYVSYRGNAVRVSPGVYNTQEDLTLLVNCFKNF</sequence>
<dbReference type="PANTHER" id="PTHR43586">
    <property type="entry name" value="CYSTEINE DESULFURASE"/>
    <property type="match status" value="1"/>
</dbReference>
<dbReference type="EMBL" id="MQUB01000001">
    <property type="protein sequence ID" value="PQB05276.1"/>
    <property type="molecule type" value="Genomic_DNA"/>
</dbReference>
<keyword evidence="3" id="KW-0808">Transferase</keyword>
<evidence type="ECO:0000313" key="4">
    <source>
        <dbReference type="Proteomes" id="UP000239800"/>
    </source>
</evidence>
<dbReference type="OrthoDB" id="513408at2"/>
<dbReference type="Gene3D" id="3.90.1150.10">
    <property type="entry name" value="Aspartate Aminotransferase, domain 1"/>
    <property type="match status" value="1"/>
</dbReference>
<proteinExistence type="predicted"/>
<feature type="domain" description="Aminotransferase class V" evidence="2">
    <location>
        <begin position="57"/>
        <end position="374"/>
    </location>
</feature>
<dbReference type="InterPro" id="IPR015424">
    <property type="entry name" value="PyrdxlP-dep_Trfase"/>
</dbReference>
<dbReference type="InterPro" id="IPR015421">
    <property type="entry name" value="PyrdxlP-dep_Trfase_major"/>
</dbReference>
<dbReference type="InterPro" id="IPR000192">
    <property type="entry name" value="Aminotrans_V_dom"/>
</dbReference>
<dbReference type="Pfam" id="PF00266">
    <property type="entry name" value="Aminotran_5"/>
    <property type="match status" value="1"/>
</dbReference>
<organism evidence="3 4">
    <name type="scientific">Aureitalea marina</name>
    <dbReference type="NCBI Taxonomy" id="930804"/>
    <lineage>
        <taxon>Bacteria</taxon>
        <taxon>Pseudomonadati</taxon>
        <taxon>Bacteroidota</taxon>
        <taxon>Flavobacteriia</taxon>
        <taxon>Flavobacteriales</taxon>
        <taxon>Flavobacteriaceae</taxon>
        <taxon>Aureitalea</taxon>
    </lineage>
</organism>
<comment type="caution">
    <text evidence="3">The sequence shown here is derived from an EMBL/GenBank/DDBJ whole genome shotgun (WGS) entry which is preliminary data.</text>
</comment>
<dbReference type="PANTHER" id="PTHR43586:SF15">
    <property type="entry name" value="BLR3095 PROTEIN"/>
    <property type="match status" value="1"/>
</dbReference>
<reference evidence="3 4" key="1">
    <citation type="submission" date="2016-11" db="EMBL/GenBank/DDBJ databases">
        <title>Trade-off between light-utilization and light-protection in marine flavobacteria.</title>
        <authorList>
            <person name="Kumagai Y."/>
        </authorList>
    </citation>
    <scope>NUCLEOTIDE SEQUENCE [LARGE SCALE GENOMIC DNA]</scope>
    <source>
        <strain evidence="3 4">NBRC 107741</strain>
    </source>
</reference>
<dbReference type="Proteomes" id="UP000239800">
    <property type="component" value="Unassembled WGS sequence"/>
</dbReference>
<name>A0A2S7KRN3_9FLAO</name>
<dbReference type="InterPro" id="IPR015422">
    <property type="entry name" value="PyrdxlP-dep_Trfase_small"/>
</dbReference>